<comment type="caution">
    <text evidence="2">The sequence shown here is derived from an EMBL/GenBank/DDBJ whole genome shotgun (WGS) entry which is preliminary data.</text>
</comment>
<dbReference type="Proteomes" id="UP000590740">
    <property type="component" value="Unassembled WGS sequence"/>
</dbReference>
<evidence type="ECO:0000259" key="1">
    <source>
        <dbReference type="Pfam" id="PF06983"/>
    </source>
</evidence>
<sequence>MSQSYIQPYLFFGGRCEEALEFYKTAIGAEVQMLMRYSDSPEPAPPGMLPAGYESKVMHASFKVGGSVILASDGCGGEESKGFRGFSLSLALPAEADAQRVFEALSAGGSVTMPLGKTFWSSCFGMLQDKFGMGWMVTLAPSADPLNA</sequence>
<dbReference type="SUPFAM" id="SSF54593">
    <property type="entry name" value="Glyoxalase/Bleomycin resistance protein/Dihydroxybiphenyl dioxygenase"/>
    <property type="match status" value="1"/>
</dbReference>
<dbReference type="CDD" id="cd06588">
    <property type="entry name" value="PhnB_like"/>
    <property type="match status" value="1"/>
</dbReference>
<dbReference type="PANTHER" id="PTHR33990">
    <property type="entry name" value="PROTEIN YJDN-RELATED"/>
    <property type="match status" value="1"/>
</dbReference>
<gene>
    <name evidence="2" type="ORF">HNQ65_000661</name>
</gene>
<evidence type="ECO:0000313" key="2">
    <source>
        <dbReference type="EMBL" id="MBB5031107.1"/>
    </source>
</evidence>
<reference evidence="2 3" key="1">
    <citation type="submission" date="2020-08" db="EMBL/GenBank/DDBJ databases">
        <title>Genomic Encyclopedia of Type Strains, Phase IV (KMG-IV): sequencing the most valuable type-strain genomes for metagenomic binning, comparative biology and taxonomic classification.</title>
        <authorList>
            <person name="Goeker M."/>
        </authorList>
    </citation>
    <scope>NUCLEOTIDE SEQUENCE [LARGE SCALE GENOMIC DNA]</scope>
    <source>
        <strain evidence="2 3">DSM 12252</strain>
    </source>
</reference>
<evidence type="ECO:0000313" key="3">
    <source>
        <dbReference type="Proteomes" id="UP000590740"/>
    </source>
</evidence>
<dbReference type="InterPro" id="IPR029068">
    <property type="entry name" value="Glyas_Bleomycin-R_OHBP_Dase"/>
</dbReference>
<dbReference type="InterPro" id="IPR028973">
    <property type="entry name" value="PhnB-like"/>
</dbReference>
<accession>A0A7W7Y807</accession>
<protein>
    <submittedName>
        <fullName evidence="2">PhnB protein</fullName>
    </submittedName>
</protein>
<keyword evidence="3" id="KW-1185">Reference proteome</keyword>
<dbReference type="AlphaFoldDB" id="A0A7W7Y807"/>
<dbReference type="EMBL" id="JACHIG010000001">
    <property type="protein sequence ID" value="MBB5031107.1"/>
    <property type="molecule type" value="Genomic_DNA"/>
</dbReference>
<dbReference type="Pfam" id="PF06983">
    <property type="entry name" value="3-dmu-9_3-mt"/>
    <property type="match status" value="1"/>
</dbReference>
<dbReference type="RefSeq" id="WP_184338049.1">
    <property type="nucleotide sequence ID" value="NZ_JACHIG010000001.1"/>
</dbReference>
<dbReference type="PANTHER" id="PTHR33990:SF1">
    <property type="entry name" value="PROTEIN YJDN"/>
    <property type="match status" value="1"/>
</dbReference>
<name>A0A7W7Y807_9BACT</name>
<proteinExistence type="predicted"/>
<dbReference type="Gene3D" id="3.10.180.10">
    <property type="entry name" value="2,3-Dihydroxybiphenyl 1,2-Dioxygenase, domain 1"/>
    <property type="match status" value="1"/>
</dbReference>
<feature type="domain" description="PhnB-like" evidence="1">
    <location>
        <begin position="6"/>
        <end position="137"/>
    </location>
</feature>
<organism evidence="2 3">
    <name type="scientific">Prosthecobacter vanneervenii</name>
    <dbReference type="NCBI Taxonomy" id="48466"/>
    <lineage>
        <taxon>Bacteria</taxon>
        <taxon>Pseudomonadati</taxon>
        <taxon>Verrucomicrobiota</taxon>
        <taxon>Verrucomicrobiia</taxon>
        <taxon>Verrucomicrobiales</taxon>
        <taxon>Verrucomicrobiaceae</taxon>
        <taxon>Prosthecobacter</taxon>
    </lineage>
</organism>